<dbReference type="EMBL" id="JAEVFJ010000014">
    <property type="protein sequence ID" value="KAH8100949.1"/>
    <property type="molecule type" value="Genomic_DNA"/>
</dbReference>
<dbReference type="OrthoDB" id="1684102at2759"/>
<dbReference type="Proteomes" id="UP000813824">
    <property type="component" value="Unassembled WGS sequence"/>
</dbReference>
<feature type="region of interest" description="Disordered" evidence="1">
    <location>
        <begin position="333"/>
        <end position="363"/>
    </location>
</feature>
<organism evidence="2 3">
    <name type="scientific">Cristinia sonorae</name>
    <dbReference type="NCBI Taxonomy" id="1940300"/>
    <lineage>
        <taxon>Eukaryota</taxon>
        <taxon>Fungi</taxon>
        <taxon>Dikarya</taxon>
        <taxon>Basidiomycota</taxon>
        <taxon>Agaricomycotina</taxon>
        <taxon>Agaricomycetes</taxon>
        <taxon>Agaricomycetidae</taxon>
        <taxon>Agaricales</taxon>
        <taxon>Pleurotineae</taxon>
        <taxon>Stephanosporaceae</taxon>
        <taxon>Cristinia</taxon>
    </lineage>
</organism>
<accession>A0A8K0XQS0</accession>
<name>A0A8K0XQS0_9AGAR</name>
<evidence type="ECO:0000313" key="3">
    <source>
        <dbReference type="Proteomes" id="UP000813824"/>
    </source>
</evidence>
<protein>
    <recommendedName>
        <fullName evidence="4">L-arabinokinase</fullName>
    </recommendedName>
</protein>
<evidence type="ECO:0008006" key="4">
    <source>
        <dbReference type="Google" id="ProtNLM"/>
    </source>
</evidence>
<dbReference type="PANTHER" id="PTHR38134:SF2">
    <property type="entry name" value="GALACTOKINASE"/>
    <property type="match status" value="1"/>
</dbReference>
<gene>
    <name evidence="2" type="ORF">BXZ70DRAFT_988629</name>
</gene>
<sequence>MSAPDDDVKRVPSFAATKMVFVYYCSGHGYGHATRVSAVASHLLKLPKRQVVHIVSSAPQHVFAGSIALGALYRRADIDPVIVQPVAYRVDRRKSVDVLRSFLELKDRKIAEEKQWLQSIGASCVLSDAAFLGCAAANAAGIPSILITNFTFDSVYSYLSTTSVDQDDDAQQSTDTLLTPSGHVRNDTPIPHSELIPLVQQIIEGYRCADLLLRLPGAIPIPAFSRTPSLPAEKWVDPNTRAFIPSVASHLLDSPQTYQHHDHIPFEDGLRAKPASIPRTAVSAPLVVRSPNPDVYTEEGRKKLLDTLGVPSHLQNPDTKILLVSFGGQVFHKPASRTHSRTPSNTASPHPIEGGTKHQAPDRKQGLGLALGENVGLGIDDSASHAEALSHALKDISPNTPPRTKSSKADPPAQRVAPREDVPLTIPSRKPSLRTRTRVTVAGAPPATISTSPSIPSLDSITFTAFTIPPTPDVSVAEQSAWLESEEEVPQLFPDESWIAVVCGVSKDWGKEDGEELPERFFVAPKDVYMPDLTAVADVLLGKLGYGTVSECVDACTPFVFVPRPLFIEEFGLRLLLNQSGVGVELSRSKYESGEWASAIEEAWSKGKEGKRVKRLEGETGKRREEGRVMAEGIVEWVERWERAVVGA</sequence>
<keyword evidence="3" id="KW-1185">Reference proteome</keyword>
<evidence type="ECO:0000256" key="1">
    <source>
        <dbReference type="SAM" id="MobiDB-lite"/>
    </source>
</evidence>
<proteinExistence type="predicted"/>
<dbReference type="InterPro" id="IPR053205">
    <property type="entry name" value="GHMP_kinase_L-arabinokinase"/>
</dbReference>
<feature type="region of interest" description="Disordered" evidence="1">
    <location>
        <begin position="393"/>
        <end position="434"/>
    </location>
</feature>
<dbReference type="Gene3D" id="3.40.50.2000">
    <property type="entry name" value="Glycogen Phosphorylase B"/>
    <property type="match status" value="1"/>
</dbReference>
<evidence type="ECO:0000313" key="2">
    <source>
        <dbReference type="EMBL" id="KAH8100949.1"/>
    </source>
</evidence>
<comment type="caution">
    <text evidence="2">The sequence shown here is derived from an EMBL/GenBank/DDBJ whole genome shotgun (WGS) entry which is preliminary data.</text>
</comment>
<dbReference type="SUPFAM" id="SSF53756">
    <property type="entry name" value="UDP-Glycosyltransferase/glycogen phosphorylase"/>
    <property type="match status" value="1"/>
</dbReference>
<reference evidence="2" key="1">
    <citation type="journal article" date="2021" name="New Phytol.">
        <title>Evolutionary innovations through gain and loss of genes in the ectomycorrhizal Boletales.</title>
        <authorList>
            <person name="Wu G."/>
            <person name="Miyauchi S."/>
            <person name="Morin E."/>
            <person name="Kuo A."/>
            <person name="Drula E."/>
            <person name="Varga T."/>
            <person name="Kohler A."/>
            <person name="Feng B."/>
            <person name="Cao Y."/>
            <person name="Lipzen A."/>
            <person name="Daum C."/>
            <person name="Hundley H."/>
            <person name="Pangilinan J."/>
            <person name="Johnson J."/>
            <person name="Barry K."/>
            <person name="LaButti K."/>
            <person name="Ng V."/>
            <person name="Ahrendt S."/>
            <person name="Min B."/>
            <person name="Choi I.G."/>
            <person name="Park H."/>
            <person name="Plett J.M."/>
            <person name="Magnuson J."/>
            <person name="Spatafora J.W."/>
            <person name="Nagy L.G."/>
            <person name="Henrissat B."/>
            <person name="Grigoriev I.V."/>
            <person name="Yang Z.L."/>
            <person name="Xu J."/>
            <person name="Martin F.M."/>
        </authorList>
    </citation>
    <scope>NUCLEOTIDE SEQUENCE</scope>
    <source>
        <strain evidence="2">KKN 215</strain>
    </source>
</reference>
<dbReference type="PANTHER" id="PTHR38134">
    <property type="entry name" value="SLR1395 PROTEIN"/>
    <property type="match status" value="1"/>
</dbReference>
<dbReference type="AlphaFoldDB" id="A0A8K0XQS0"/>